<organism evidence="1 2">
    <name type="scientific">Thermovirga lienii (strain ATCC BAA-1197 / DSM 17291 / Cas60314)</name>
    <dbReference type="NCBI Taxonomy" id="580340"/>
    <lineage>
        <taxon>Bacteria</taxon>
        <taxon>Thermotogati</taxon>
        <taxon>Synergistota</taxon>
        <taxon>Synergistia</taxon>
        <taxon>Synergistales</taxon>
        <taxon>Thermovirgaceae</taxon>
        <taxon>Thermovirga</taxon>
    </lineage>
</organism>
<dbReference type="Proteomes" id="UP000005868">
    <property type="component" value="Chromosome"/>
</dbReference>
<dbReference type="eggNOG" id="ENOG5033IB5">
    <property type="taxonomic scope" value="Bacteria"/>
</dbReference>
<proteinExistence type="predicted"/>
<evidence type="ECO:0000313" key="1">
    <source>
        <dbReference type="EMBL" id="AER66955.1"/>
    </source>
</evidence>
<accession>G7V5P5</accession>
<reference evidence="1 2" key="2">
    <citation type="journal article" date="2012" name="Stand. Genomic Sci.">
        <title>Genome sequence of the moderately thermophilic, amino-acid-degrading and sulfur-reducing bacterium Thermovirga lienii type strain (Cas60314(T)).</title>
        <authorList>
            <person name="Goker M."/>
            <person name="Saunders E."/>
            <person name="Lapidus A."/>
            <person name="Nolan M."/>
            <person name="Lucas S."/>
            <person name="Hammon N."/>
            <person name="Deshpande S."/>
            <person name="Cheng J.F."/>
            <person name="Han C."/>
            <person name="Tapia R."/>
            <person name="Goodwin L.A."/>
            <person name="Pitluck S."/>
            <person name="Liolios K."/>
            <person name="Mavromatis K."/>
            <person name="Pagani I."/>
            <person name="Ivanova N."/>
            <person name="Mikhailova N."/>
            <person name="Pati A."/>
            <person name="Chen A."/>
            <person name="Palaniappan K."/>
            <person name="Land M."/>
            <person name="Chang Y.J."/>
            <person name="Jeffries C.D."/>
            <person name="Brambilla E.M."/>
            <person name="Rohde M."/>
            <person name="Spring S."/>
            <person name="Detter J.C."/>
            <person name="Woyke T."/>
            <person name="Bristow J."/>
            <person name="Eisen J.A."/>
            <person name="Markowitz V."/>
            <person name="Hugenholtz P."/>
            <person name="Kyrpides N.C."/>
            <person name="Klenk H.P."/>
        </authorList>
    </citation>
    <scope>NUCLEOTIDE SEQUENCE [LARGE SCALE GENOMIC DNA]</scope>
    <source>
        <strain evidence="2">ATCC BAA-1197 / DSM 17291 / Cas60314</strain>
    </source>
</reference>
<keyword evidence="2" id="KW-1185">Reference proteome</keyword>
<evidence type="ECO:0000313" key="2">
    <source>
        <dbReference type="Proteomes" id="UP000005868"/>
    </source>
</evidence>
<reference evidence="2" key="1">
    <citation type="submission" date="2011-10" db="EMBL/GenBank/DDBJ databases">
        <title>The complete genome of chromosome of Thermovirga lienii DSM 17291.</title>
        <authorList>
            <consortium name="US DOE Joint Genome Institute (JGI-PGF)"/>
            <person name="Lucas S."/>
            <person name="Copeland A."/>
            <person name="Lapidus A."/>
            <person name="Glavina del Rio T."/>
            <person name="Dalin E."/>
            <person name="Tice H."/>
            <person name="Bruce D."/>
            <person name="Goodwin L."/>
            <person name="Pitluck S."/>
            <person name="Peters L."/>
            <person name="Mikhailova N."/>
            <person name="Saunders E."/>
            <person name="Kyrpides N."/>
            <person name="Mavromatis K."/>
            <person name="Ivanova N."/>
            <person name="Last F.I."/>
            <person name="Brettin T."/>
            <person name="Detter J.C."/>
            <person name="Han C."/>
            <person name="Larimer F."/>
            <person name="Land M."/>
            <person name="Hauser L."/>
            <person name="Markowitz V."/>
            <person name="Cheng J.-F."/>
            <person name="Hugenholtz P."/>
            <person name="Woyke T."/>
            <person name="Wu D."/>
            <person name="Spring S."/>
            <person name="Schroeder M."/>
            <person name="Brambilla E.-M."/>
            <person name="Klenk H.-P."/>
            <person name="Eisen J.A."/>
        </authorList>
    </citation>
    <scope>NUCLEOTIDE SEQUENCE [LARGE SCALE GENOMIC DNA]</scope>
    <source>
        <strain evidence="2">ATCC BAA-1197 / DSM 17291 / Cas60314</strain>
    </source>
</reference>
<dbReference type="HOGENOM" id="CLU_1342715_0_0_0"/>
<protein>
    <submittedName>
        <fullName evidence="1">Uncharacterized protein</fullName>
    </submittedName>
</protein>
<gene>
    <name evidence="1" type="ordered locus">Tlie_1224</name>
</gene>
<name>G7V5P5_THELD</name>
<sequence>MTIVKTKILAALFSTGLIAFLALVVMDTHLTDAKIEAFLENQQHNQTLSELGKYQKEERRRLCKGMYHIVTYTAKGTRSEARHGYVEIEGYMVPDIFVCLSYRDGAVVSLTRSNLWGDDGYWPSLEVVLPEKRGAPLTVKEKIKGWRISQDVPSNLPGDWVFVKWKNGSACVSAKKLKNFAETMDLPTITREGTERPLRKLLRD</sequence>
<dbReference type="KEGG" id="tli:Tlie_1224"/>
<dbReference type="AlphaFoldDB" id="G7V5P5"/>
<dbReference type="EMBL" id="CP003096">
    <property type="protein sequence ID" value="AER66955.1"/>
    <property type="molecule type" value="Genomic_DNA"/>
</dbReference>